<evidence type="ECO:0000313" key="3">
    <source>
        <dbReference type="Proteomes" id="UP000307000"/>
    </source>
</evidence>
<dbReference type="GO" id="GO:0016787">
    <property type="term" value="F:hydrolase activity"/>
    <property type="evidence" value="ECO:0007669"/>
    <property type="project" value="UniProtKB-KW"/>
</dbReference>
<organism evidence="2 3">
    <name type="scientific">Glutamicibacter creatinolyticus</name>
    <dbReference type="NCBI Taxonomy" id="162496"/>
    <lineage>
        <taxon>Bacteria</taxon>
        <taxon>Bacillati</taxon>
        <taxon>Actinomycetota</taxon>
        <taxon>Actinomycetes</taxon>
        <taxon>Micrococcales</taxon>
        <taxon>Micrococcaceae</taxon>
        <taxon>Glutamicibacter</taxon>
    </lineage>
</organism>
<dbReference type="EMBL" id="CP034412">
    <property type="protein sequence ID" value="QCY47689.1"/>
    <property type="molecule type" value="Genomic_DNA"/>
</dbReference>
<gene>
    <name evidence="2" type="ORF">GcLGCM259_1974</name>
</gene>
<dbReference type="Pfam" id="PF00561">
    <property type="entry name" value="Abhydrolase_1"/>
    <property type="match status" value="1"/>
</dbReference>
<protein>
    <submittedName>
        <fullName evidence="2">Alpha/beta hydrolase</fullName>
    </submittedName>
</protein>
<keyword evidence="3" id="KW-1185">Reference proteome</keyword>
<dbReference type="Gene3D" id="3.40.50.1820">
    <property type="entry name" value="alpha/beta hydrolase"/>
    <property type="match status" value="1"/>
</dbReference>
<dbReference type="InterPro" id="IPR000073">
    <property type="entry name" value="AB_hydrolase_1"/>
</dbReference>
<keyword evidence="2" id="KW-0378">Hydrolase</keyword>
<reference evidence="2 3" key="1">
    <citation type="submission" date="2018-12" db="EMBL/GenBank/DDBJ databases">
        <title>Complete Genome Sequence of Glutamicibacter creatinolyticus strain LGCM259,isolated from an abscess of a 12-year-old mare in Italy.</title>
        <authorList>
            <person name="Santos R.G."/>
            <person name="Silva A.L."/>
            <person name="Seyffert N."/>
            <person name="Castro T.L.P."/>
            <person name="Attili A.R."/>
            <person name="Rifici C."/>
            <person name="Mazzullo G."/>
            <person name="Brenig B."/>
            <person name="Venanzi F."/>
            <person name="Azevedo V."/>
        </authorList>
    </citation>
    <scope>NUCLEOTIDE SEQUENCE [LARGE SCALE GENOMIC DNA]</scope>
    <source>
        <strain evidence="2 3">LGCM 259</strain>
    </source>
</reference>
<dbReference type="AlphaFoldDB" id="A0A5B7WUW2"/>
<dbReference type="RefSeq" id="WP_138926545.1">
    <property type="nucleotide sequence ID" value="NZ_CP034412.1"/>
</dbReference>
<evidence type="ECO:0000259" key="1">
    <source>
        <dbReference type="Pfam" id="PF00561"/>
    </source>
</evidence>
<dbReference type="KEGG" id="gcr:GcLGCM259_1974"/>
<dbReference type="InterPro" id="IPR029058">
    <property type="entry name" value="AB_hydrolase_fold"/>
</dbReference>
<dbReference type="PANTHER" id="PTHR45763">
    <property type="entry name" value="HYDROLASE, ALPHA/BETA FOLD FAMILY PROTEIN, EXPRESSED-RELATED"/>
    <property type="match status" value="1"/>
</dbReference>
<dbReference type="Proteomes" id="UP000307000">
    <property type="component" value="Chromosome"/>
</dbReference>
<dbReference type="SUPFAM" id="SSF53474">
    <property type="entry name" value="alpha/beta-Hydrolases"/>
    <property type="match status" value="1"/>
</dbReference>
<dbReference type="PANTHER" id="PTHR45763:SF46">
    <property type="entry name" value="AB HYDROLASE-1 DOMAIN-CONTAINING PROTEIN"/>
    <property type="match status" value="1"/>
</dbReference>
<evidence type="ECO:0000313" key="2">
    <source>
        <dbReference type="EMBL" id="QCY47689.1"/>
    </source>
</evidence>
<proteinExistence type="predicted"/>
<accession>A0A5B7WUW2</accession>
<name>A0A5B7WUW2_9MICC</name>
<feature type="domain" description="AB hydrolase-1" evidence="1">
    <location>
        <begin position="29"/>
        <end position="265"/>
    </location>
</feature>
<sequence length="276" mass="29203">MNTAQDFQLRDGRRTKIHFSGSRESEARTLVMHYGTPHSGQHPSPLVGCATDLQLRLVSVTRPGFPGAERRTGRTVADSAKDVIEVVDELGIEHFATAGYSGGGPHALALAALLGERVTATAAFASPAPFDPVPSWFKGMTGGGAGLRAAAQGVEARTAYQSTAEFPADSFTAADWQALSGRWASIGQQAQAAADESDNGEIDDDLAFASPWGVDLPGMCGAVDLYQAVDDRIIPLHHVDLLASMIPQARIHKIHSSGHVAVLDELLPWMRSLVAG</sequence>